<gene>
    <name evidence="2" type="ORF">SAMN05421666_1455</name>
</gene>
<keyword evidence="3" id="KW-1185">Reference proteome</keyword>
<name>A0A1N7FX63_9RHOB</name>
<feature type="transmembrane region" description="Helical" evidence="1">
    <location>
        <begin position="133"/>
        <end position="151"/>
    </location>
</feature>
<feature type="transmembrane region" description="Helical" evidence="1">
    <location>
        <begin position="157"/>
        <end position="181"/>
    </location>
</feature>
<accession>A0A1N7FX63</accession>
<dbReference type="RefSeq" id="WP_076532251.1">
    <property type="nucleotide sequence ID" value="NZ_FOAC01000001.1"/>
</dbReference>
<evidence type="ECO:0000313" key="2">
    <source>
        <dbReference type="EMBL" id="SIS04922.1"/>
    </source>
</evidence>
<dbReference type="Proteomes" id="UP000186019">
    <property type="component" value="Unassembled WGS sequence"/>
</dbReference>
<organism evidence="2 3">
    <name type="scientific">Roseovarius nanhaiticus</name>
    <dbReference type="NCBI Taxonomy" id="573024"/>
    <lineage>
        <taxon>Bacteria</taxon>
        <taxon>Pseudomonadati</taxon>
        <taxon>Pseudomonadota</taxon>
        <taxon>Alphaproteobacteria</taxon>
        <taxon>Rhodobacterales</taxon>
        <taxon>Roseobacteraceae</taxon>
        <taxon>Roseovarius</taxon>
    </lineage>
</organism>
<proteinExistence type="predicted"/>
<keyword evidence="1" id="KW-1133">Transmembrane helix</keyword>
<reference evidence="2 3" key="1">
    <citation type="submission" date="2017-01" db="EMBL/GenBank/DDBJ databases">
        <authorList>
            <person name="Mah S.A."/>
            <person name="Swanson W.J."/>
            <person name="Moy G.W."/>
            <person name="Vacquier V.D."/>
        </authorList>
    </citation>
    <scope>NUCLEOTIDE SEQUENCE [LARGE SCALE GENOMIC DNA]</scope>
    <source>
        <strain evidence="2 3">DSM 29590</strain>
    </source>
</reference>
<dbReference type="EMBL" id="FTNV01000001">
    <property type="protein sequence ID" value="SIS04922.1"/>
    <property type="molecule type" value="Genomic_DNA"/>
</dbReference>
<keyword evidence="1" id="KW-0472">Membrane</keyword>
<dbReference type="OrthoDB" id="7709609at2"/>
<protein>
    <submittedName>
        <fullName evidence="2">Uncharacterized protein</fullName>
    </submittedName>
</protein>
<sequence>MAFSDDLTTTYVPANALRPGLRLKPLESRRAELSETEIDDVIARTLAAERQAEARAALPAIASQEEITGTAGRRSRHAARERSAAEVRMARLDIEYGEKESRRTAQPSGAPVEDLRPKFGWVASRLGRWPRRILLGTTVIAAAWIWPWLLLTVLGTGLLLTLAGIFALGSDAVSGALIRLYHWRHSRDPERAERMRIRLDALAMRMDSLLDWLPEGWTTGLYMADFSREALDPQGMYEAHDPFDRLREEAARG</sequence>
<evidence type="ECO:0000313" key="3">
    <source>
        <dbReference type="Proteomes" id="UP000186019"/>
    </source>
</evidence>
<dbReference type="AlphaFoldDB" id="A0A1N7FX63"/>
<keyword evidence="1" id="KW-0812">Transmembrane</keyword>
<evidence type="ECO:0000256" key="1">
    <source>
        <dbReference type="SAM" id="Phobius"/>
    </source>
</evidence>